<sequence>MFSEIVSPFSLLFLVGVAHGLIETCEDLQAAFNLTQTQDVIDEIHPFQDIECETFTNMTMTSNTLTLNSSENLDNFFGSSSLTNVRLVVTNGAELIWETHVNFIGDEEVELMVDGGAVFVGEGSTVHFLNDLEMEDIRIINERDEDSDFASFVRSGGCVWTAGSFIVDGEATFTRCDITGAGESPPGPGGAIYVGATGSVSFNQGVAISETFITDDFGGQGGGIYNLGEVTIAGDSRFEDISASSGVAIYNGEGAEFYFTNDASAFFRDLNNRDSVGSGLTNLGYFEFSGPALFVEADAPVIVATETSQTILSENSAFWTFDEEFGEALSVDEAADFTIPASVVFVGFE</sequence>
<evidence type="ECO:0000313" key="3">
    <source>
        <dbReference type="Proteomes" id="UP000002630"/>
    </source>
</evidence>
<dbReference type="EMBL" id="FN647694">
    <property type="protein sequence ID" value="CBJ28357.1"/>
    <property type="molecule type" value="Genomic_DNA"/>
</dbReference>
<keyword evidence="3" id="KW-1185">Reference proteome</keyword>
<dbReference type="EMBL" id="FN649754">
    <property type="protein sequence ID" value="CBJ28357.1"/>
    <property type="molecule type" value="Genomic_DNA"/>
</dbReference>
<name>D7FGT1_ECTSI</name>
<dbReference type="InParanoid" id="D7FGT1"/>
<evidence type="ECO:0000256" key="1">
    <source>
        <dbReference type="SAM" id="SignalP"/>
    </source>
</evidence>
<dbReference type="Proteomes" id="UP000002630">
    <property type="component" value="Linkage Group LG29"/>
</dbReference>
<reference evidence="2 3" key="1">
    <citation type="journal article" date="2010" name="Nature">
        <title>The Ectocarpus genome and the independent evolution of multicellularity in brown algae.</title>
        <authorList>
            <person name="Cock J.M."/>
            <person name="Sterck L."/>
            <person name="Rouze P."/>
            <person name="Scornet D."/>
            <person name="Allen A.E."/>
            <person name="Amoutzias G."/>
            <person name="Anthouard V."/>
            <person name="Artiguenave F."/>
            <person name="Aury J.M."/>
            <person name="Badger J.H."/>
            <person name="Beszteri B."/>
            <person name="Billiau K."/>
            <person name="Bonnet E."/>
            <person name="Bothwell J.H."/>
            <person name="Bowler C."/>
            <person name="Boyen C."/>
            <person name="Brownlee C."/>
            <person name="Carrano C.J."/>
            <person name="Charrier B."/>
            <person name="Cho G.Y."/>
            <person name="Coelho S.M."/>
            <person name="Collen J."/>
            <person name="Corre E."/>
            <person name="Da Silva C."/>
            <person name="Delage L."/>
            <person name="Delaroque N."/>
            <person name="Dittami S.M."/>
            <person name="Doulbeau S."/>
            <person name="Elias M."/>
            <person name="Farnham G."/>
            <person name="Gachon C.M."/>
            <person name="Gschloessl B."/>
            <person name="Heesch S."/>
            <person name="Jabbari K."/>
            <person name="Jubin C."/>
            <person name="Kawai H."/>
            <person name="Kimura K."/>
            <person name="Kloareg B."/>
            <person name="Kupper F.C."/>
            <person name="Lang D."/>
            <person name="Le Bail A."/>
            <person name="Leblanc C."/>
            <person name="Lerouge P."/>
            <person name="Lohr M."/>
            <person name="Lopez P.J."/>
            <person name="Martens C."/>
            <person name="Maumus F."/>
            <person name="Michel G."/>
            <person name="Miranda-Saavedra D."/>
            <person name="Morales J."/>
            <person name="Moreau H."/>
            <person name="Motomura T."/>
            <person name="Nagasato C."/>
            <person name="Napoli C.A."/>
            <person name="Nelson D.R."/>
            <person name="Nyvall-Collen P."/>
            <person name="Peters A.F."/>
            <person name="Pommier C."/>
            <person name="Potin P."/>
            <person name="Poulain J."/>
            <person name="Quesneville H."/>
            <person name="Read B."/>
            <person name="Rensing S.A."/>
            <person name="Ritter A."/>
            <person name="Rousvoal S."/>
            <person name="Samanta M."/>
            <person name="Samson G."/>
            <person name="Schroeder D.C."/>
            <person name="Segurens B."/>
            <person name="Strittmatter M."/>
            <person name="Tonon T."/>
            <person name="Tregear J.W."/>
            <person name="Valentin K."/>
            <person name="von Dassow P."/>
            <person name="Yamagishi T."/>
            <person name="Van de Peer Y."/>
            <person name="Wincker P."/>
        </authorList>
    </citation>
    <scope>NUCLEOTIDE SEQUENCE [LARGE SCALE GENOMIC DNA]</scope>
    <source>
        <strain evidence="3">Ec32 / CCAP1310/4</strain>
    </source>
</reference>
<proteinExistence type="predicted"/>
<accession>D7FGT1</accession>
<dbReference type="AlphaFoldDB" id="D7FGT1"/>
<gene>
    <name evidence="2" type="ORF">Esi_0101_0077</name>
</gene>
<keyword evidence="1" id="KW-0732">Signal</keyword>
<organism evidence="2 3">
    <name type="scientific">Ectocarpus siliculosus</name>
    <name type="common">Brown alga</name>
    <name type="synonym">Conferva siliculosa</name>
    <dbReference type="NCBI Taxonomy" id="2880"/>
    <lineage>
        <taxon>Eukaryota</taxon>
        <taxon>Sar</taxon>
        <taxon>Stramenopiles</taxon>
        <taxon>Ochrophyta</taxon>
        <taxon>PX clade</taxon>
        <taxon>Phaeophyceae</taxon>
        <taxon>Ectocarpales</taxon>
        <taxon>Ectocarpaceae</taxon>
        <taxon>Ectocarpus</taxon>
    </lineage>
</organism>
<protein>
    <submittedName>
        <fullName evidence="2">Uncharacterized protein</fullName>
    </submittedName>
</protein>
<feature type="chain" id="PRO_5003095184" evidence="1">
    <location>
        <begin position="21"/>
        <end position="349"/>
    </location>
</feature>
<feature type="signal peptide" evidence="1">
    <location>
        <begin position="1"/>
        <end position="20"/>
    </location>
</feature>
<evidence type="ECO:0000313" key="2">
    <source>
        <dbReference type="EMBL" id="CBJ28357.1"/>
    </source>
</evidence>